<keyword evidence="3" id="KW-0804">Transcription</keyword>
<dbReference type="SMART" id="SM00342">
    <property type="entry name" value="HTH_ARAC"/>
    <property type="match status" value="1"/>
</dbReference>
<evidence type="ECO:0000256" key="3">
    <source>
        <dbReference type="ARBA" id="ARBA00023163"/>
    </source>
</evidence>
<evidence type="ECO:0000256" key="2">
    <source>
        <dbReference type="ARBA" id="ARBA00023125"/>
    </source>
</evidence>
<dbReference type="InterPro" id="IPR009057">
    <property type="entry name" value="Homeodomain-like_sf"/>
</dbReference>
<dbReference type="Pfam" id="PF12833">
    <property type="entry name" value="HTH_18"/>
    <property type="match status" value="1"/>
</dbReference>
<gene>
    <name evidence="5" type="ORF">IDH44_00605</name>
</gene>
<dbReference type="GO" id="GO:0043565">
    <property type="term" value="F:sequence-specific DNA binding"/>
    <property type="evidence" value="ECO:0007669"/>
    <property type="project" value="InterPro"/>
</dbReference>
<dbReference type="RefSeq" id="WP_190913709.1">
    <property type="nucleotide sequence ID" value="NZ_JACXIZ010000003.1"/>
</dbReference>
<dbReference type="GO" id="GO:0003700">
    <property type="term" value="F:DNA-binding transcription factor activity"/>
    <property type="evidence" value="ECO:0007669"/>
    <property type="project" value="InterPro"/>
</dbReference>
<protein>
    <submittedName>
        <fullName evidence="5">AraC family transcriptional regulator</fullName>
    </submittedName>
</protein>
<organism evidence="5 6">
    <name type="scientific">Paenibacillus sabuli</name>
    <dbReference type="NCBI Taxonomy" id="2772509"/>
    <lineage>
        <taxon>Bacteria</taxon>
        <taxon>Bacillati</taxon>
        <taxon>Bacillota</taxon>
        <taxon>Bacilli</taxon>
        <taxon>Bacillales</taxon>
        <taxon>Paenibacillaceae</taxon>
        <taxon>Paenibacillus</taxon>
    </lineage>
</organism>
<evidence type="ECO:0000259" key="4">
    <source>
        <dbReference type="PROSITE" id="PS01124"/>
    </source>
</evidence>
<dbReference type="Gene3D" id="2.60.120.280">
    <property type="entry name" value="Regulatory protein AraC"/>
    <property type="match status" value="1"/>
</dbReference>
<evidence type="ECO:0000313" key="5">
    <source>
        <dbReference type="EMBL" id="MBD2843674.1"/>
    </source>
</evidence>
<evidence type="ECO:0000256" key="1">
    <source>
        <dbReference type="ARBA" id="ARBA00023015"/>
    </source>
</evidence>
<comment type="caution">
    <text evidence="5">The sequence shown here is derived from an EMBL/GenBank/DDBJ whole genome shotgun (WGS) entry which is preliminary data.</text>
</comment>
<dbReference type="PANTHER" id="PTHR43280">
    <property type="entry name" value="ARAC-FAMILY TRANSCRIPTIONAL REGULATOR"/>
    <property type="match status" value="1"/>
</dbReference>
<feature type="domain" description="HTH araC/xylS-type" evidence="4">
    <location>
        <begin position="187"/>
        <end position="285"/>
    </location>
</feature>
<keyword evidence="1" id="KW-0805">Transcription regulation</keyword>
<dbReference type="Gene3D" id="1.10.10.60">
    <property type="entry name" value="Homeodomain-like"/>
    <property type="match status" value="1"/>
</dbReference>
<evidence type="ECO:0000313" key="6">
    <source>
        <dbReference type="Proteomes" id="UP000621560"/>
    </source>
</evidence>
<dbReference type="EMBL" id="JACXIZ010000003">
    <property type="protein sequence ID" value="MBD2843674.1"/>
    <property type="molecule type" value="Genomic_DNA"/>
</dbReference>
<dbReference type="Proteomes" id="UP000621560">
    <property type="component" value="Unassembled WGS sequence"/>
</dbReference>
<dbReference type="PANTHER" id="PTHR43280:SF30">
    <property type="entry name" value="MMSAB OPERON REGULATORY PROTEIN"/>
    <property type="match status" value="1"/>
</dbReference>
<name>A0A927GPP0_9BACL</name>
<reference evidence="5" key="1">
    <citation type="submission" date="2020-09" db="EMBL/GenBank/DDBJ databases">
        <title>A novel bacterium of genus Paenibacillus, isolated from South China Sea.</title>
        <authorList>
            <person name="Huang H."/>
            <person name="Mo K."/>
            <person name="Hu Y."/>
        </authorList>
    </citation>
    <scope>NUCLEOTIDE SEQUENCE</scope>
    <source>
        <strain evidence="5">IB182496</strain>
    </source>
</reference>
<dbReference type="InterPro" id="IPR003313">
    <property type="entry name" value="AraC-bd"/>
</dbReference>
<keyword evidence="6" id="KW-1185">Reference proteome</keyword>
<dbReference type="PROSITE" id="PS01124">
    <property type="entry name" value="HTH_ARAC_FAMILY_2"/>
    <property type="match status" value="1"/>
</dbReference>
<accession>A0A927GPP0</accession>
<dbReference type="InterPro" id="IPR018060">
    <property type="entry name" value="HTH_AraC"/>
</dbReference>
<keyword evidence="2" id="KW-0238">DNA-binding</keyword>
<dbReference type="SUPFAM" id="SSF46689">
    <property type="entry name" value="Homeodomain-like"/>
    <property type="match status" value="1"/>
</dbReference>
<proteinExistence type="predicted"/>
<dbReference type="AlphaFoldDB" id="A0A927GPP0"/>
<dbReference type="SUPFAM" id="SSF51215">
    <property type="entry name" value="Regulatory protein AraC"/>
    <property type="match status" value="1"/>
</dbReference>
<sequence length="287" mass="32890">MAILSDPSISAYPIRLYNQPGSDAPVSARLPSLQLVNAGHLPGRTLQRRAARFSRWACVYITGGSGYYQVDDGPLQPVEAGSLFWLHPEAVFHYGPWEGAYWDEYYFTFEGTRIHEWLANWALQPLAVTAVGLDEARFGRMELMFRLIDSGMRYNLDRAALLLEQFVYELVHQVTDEGVRGQGERAHQIVEDLNYCIYEAIDARGFAARHHISVSTLRRIVHAHTGYPFNEYLHRLKTAEAKSLLRGTSDSVKTISGRLGYKDVYYFSRLFKKYTGVSPKFFRQFDY</sequence>
<dbReference type="InterPro" id="IPR037923">
    <property type="entry name" value="HTH-like"/>
</dbReference>
<dbReference type="Pfam" id="PF02311">
    <property type="entry name" value="AraC_binding"/>
    <property type="match status" value="1"/>
</dbReference>